<protein>
    <submittedName>
        <fullName evidence="4">SPOSA6832_04231-mRNA-1:cds</fullName>
    </submittedName>
</protein>
<feature type="non-terminal residue" evidence="4">
    <location>
        <position position="1"/>
    </location>
</feature>
<keyword evidence="2" id="KW-0732">Signal</keyword>
<sequence>MKLPTSLALLGAAAITRAAPPPFVVQNPDSIVEPAAQPHLADLTVDDFHAVQSAIKESVDNLLRLDDDRFVEEEQQAGELHSPQPHHPPHFLDFSDYTVLEIVNASLGHHHEHEKSDREGEKEEPAAWPRSPFPEGHEHDPKYLPLHRLAWLVNFSSDAQELLKQDGVVCCFPFPRAAADDPSRTIALLLGITLLAPDDHALTPPHRRRHHGPPHEQTDYDIPSKEPENVFAAEKADLESFAALPHPFHSHEFSPKKLSTLMASDAEDDDEKKKLFQKIIAIFGKYHVIPETKTGRELAEVTTVPTLLTDSRVNVQPTFHWFPFPHPSVKFNYYAHKKGPTILAKNGVIHLIGAPLFPPLTPLNELFLFPQYFSSLTSAIQKVDLDEPLLPSHGLDDDLANAVPSSMVSELVQELAAEHEIKDFTIFAPSNRAFAKLPPKILAFLHSPFPFSKKVLKYLLSYHIVPDLVFFSDYLKNDTDYTGLSEVEKYVASRETDVEVPVEWLAPAEEHGPLMGTRSHRREHDVVEREEWKVPPFPPRGPQRRPPPLPPRDGPHHPHHPHHPRANVTHYVLPTLLTAENANATLKVAVISYRVGPHGKGPIKRSIVVFPALPLPPKHNFEGKGEEKSMCPHKKEHGPHLRPIKVSYADIPARSGALHARLFRCYYSTMSLTSASPTQVLGDGFLVPPPPPHHHDEDDFKLTDAAKHEAKKMRKALARIFA</sequence>
<feature type="compositionally biased region" description="Basic and acidic residues" evidence="1">
    <location>
        <begin position="213"/>
        <end position="222"/>
    </location>
</feature>
<reference evidence="5" key="1">
    <citation type="submission" date="2015-02" db="EMBL/GenBank/DDBJ databases">
        <authorList>
            <person name="Gon?alves P."/>
        </authorList>
    </citation>
    <scope>NUCLEOTIDE SEQUENCE [LARGE SCALE GENOMIC DNA]</scope>
</reference>
<dbReference type="InterPro" id="IPR000782">
    <property type="entry name" value="FAS1_domain"/>
</dbReference>
<dbReference type="AlphaFoldDB" id="A0A0D6ER44"/>
<dbReference type="Proteomes" id="UP000243876">
    <property type="component" value="Unassembled WGS sequence"/>
</dbReference>
<accession>A0A0D6ER44</accession>
<feature type="domain" description="FAS1" evidence="3">
    <location>
        <begin position="392"/>
        <end position="526"/>
    </location>
</feature>
<dbReference type="InterPro" id="IPR050904">
    <property type="entry name" value="Adhesion/Biosynth-related"/>
</dbReference>
<dbReference type="SUPFAM" id="SSF82153">
    <property type="entry name" value="FAS1 domain"/>
    <property type="match status" value="2"/>
</dbReference>
<feature type="region of interest" description="Disordered" evidence="1">
    <location>
        <begin position="511"/>
        <end position="566"/>
    </location>
</feature>
<feature type="signal peptide" evidence="2">
    <location>
        <begin position="1"/>
        <end position="18"/>
    </location>
</feature>
<feature type="region of interest" description="Disordered" evidence="1">
    <location>
        <begin position="109"/>
        <end position="136"/>
    </location>
</feature>
<dbReference type="InterPro" id="IPR036378">
    <property type="entry name" value="FAS1_dom_sf"/>
</dbReference>
<dbReference type="Pfam" id="PF02469">
    <property type="entry name" value="Fasciclin"/>
    <property type="match status" value="1"/>
</dbReference>
<dbReference type="OrthoDB" id="7700931at2759"/>
<evidence type="ECO:0000259" key="3">
    <source>
        <dbReference type="PROSITE" id="PS50213"/>
    </source>
</evidence>
<keyword evidence="5" id="KW-1185">Reference proteome</keyword>
<dbReference type="PANTHER" id="PTHR10900">
    <property type="entry name" value="PERIOSTIN-RELATED"/>
    <property type="match status" value="1"/>
</dbReference>
<evidence type="ECO:0000256" key="2">
    <source>
        <dbReference type="SAM" id="SignalP"/>
    </source>
</evidence>
<feature type="compositionally biased region" description="Pro residues" evidence="1">
    <location>
        <begin position="535"/>
        <end position="552"/>
    </location>
</feature>
<feature type="chain" id="PRO_5002303469" evidence="2">
    <location>
        <begin position="19"/>
        <end position="722"/>
    </location>
</feature>
<feature type="compositionally biased region" description="Basic and acidic residues" evidence="1">
    <location>
        <begin position="109"/>
        <end position="125"/>
    </location>
</feature>
<dbReference type="PROSITE" id="PS50213">
    <property type="entry name" value="FAS1"/>
    <property type="match status" value="1"/>
</dbReference>
<feature type="region of interest" description="Disordered" evidence="1">
    <location>
        <begin position="201"/>
        <end position="222"/>
    </location>
</feature>
<organism evidence="4 5">
    <name type="scientific">Sporidiobolus salmonicolor</name>
    <name type="common">Yeast-like fungus</name>
    <name type="synonym">Sporobolomyces salmonicolor</name>
    <dbReference type="NCBI Taxonomy" id="5005"/>
    <lineage>
        <taxon>Eukaryota</taxon>
        <taxon>Fungi</taxon>
        <taxon>Dikarya</taxon>
        <taxon>Basidiomycota</taxon>
        <taxon>Pucciniomycotina</taxon>
        <taxon>Microbotryomycetes</taxon>
        <taxon>Sporidiobolales</taxon>
        <taxon>Sporidiobolaceae</taxon>
        <taxon>Sporobolomyces</taxon>
    </lineage>
</organism>
<evidence type="ECO:0000256" key="1">
    <source>
        <dbReference type="SAM" id="MobiDB-lite"/>
    </source>
</evidence>
<proteinExistence type="predicted"/>
<feature type="compositionally biased region" description="Basic and acidic residues" evidence="1">
    <location>
        <begin position="522"/>
        <end position="533"/>
    </location>
</feature>
<name>A0A0D6ER44_SPOSA</name>
<dbReference type="EMBL" id="CENE01000026">
    <property type="protein sequence ID" value="CEQ42434.1"/>
    <property type="molecule type" value="Genomic_DNA"/>
</dbReference>
<dbReference type="PANTHER" id="PTHR10900:SF77">
    <property type="entry name" value="FI19380P1"/>
    <property type="match status" value="1"/>
</dbReference>
<dbReference type="GO" id="GO:0005615">
    <property type="term" value="C:extracellular space"/>
    <property type="evidence" value="ECO:0007669"/>
    <property type="project" value="TreeGrafter"/>
</dbReference>
<evidence type="ECO:0000313" key="4">
    <source>
        <dbReference type="EMBL" id="CEQ42434.1"/>
    </source>
</evidence>
<dbReference type="Gene3D" id="2.30.180.10">
    <property type="entry name" value="FAS1 domain"/>
    <property type="match status" value="2"/>
</dbReference>
<evidence type="ECO:0000313" key="5">
    <source>
        <dbReference type="Proteomes" id="UP000243876"/>
    </source>
</evidence>
<gene>
    <name evidence="4" type="primary">SPOSA6832_04231</name>
</gene>